<dbReference type="Pfam" id="PF03372">
    <property type="entry name" value="Exo_endo_phos"/>
    <property type="match status" value="1"/>
</dbReference>
<name>A0A077MER1_9MICO</name>
<dbReference type="AlphaFoldDB" id="A0A077MER1"/>
<evidence type="ECO:0000313" key="3">
    <source>
        <dbReference type="Proteomes" id="UP000035720"/>
    </source>
</evidence>
<feature type="domain" description="Endonuclease/exonuclease/phosphatase" evidence="1">
    <location>
        <begin position="9"/>
        <end position="261"/>
    </location>
</feature>
<accession>A0A077MER1</accession>
<dbReference type="SUPFAM" id="SSF56219">
    <property type="entry name" value="DNase I-like"/>
    <property type="match status" value="1"/>
</dbReference>
<dbReference type="EMBL" id="CAJC01000188">
    <property type="protein sequence ID" value="CCI54495.1"/>
    <property type="molecule type" value="Genomic_DNA"/>
</dbReference>
<dbReference type="Proteomes" id="UP000035720">
    <property type="component" value="Unassembled WGS sequence"/>
</dbReference>
<dbReference type="RefSeq" id="WP_048547040.1">
    <property type="nucleotide sequence ID" value="NZ_HF571038.1"/>
</dbReference>
<reference evidence="2 3" key="1">
    <citation type="journal article" date="2013" name="ISME J.">
        <title>A metabolic model for members of the genus Tetrasphaera involved in enhanced biological phosphorus removal.</title>
        <authorList>
            <person name="Kristiansen R."/>
            <person name="Nguyen H.T.T."/>
            <person name="Saunders A.M."/>
            <person name="Nielsen J.L."/>
            <person name="Wimmer R."/>
            <person name="Le V.Q."/>
            <person name="McIlroy S.J."/>
            <person name="Petrovski S."/>
            <person name="Seviour R.J."/>
            <person name="Calteau A."/>
            <person name="Nielsen K.L."/>
            <person name="Nielsen P.H."/>
        </authorList>
    </citation>
    <scope>NUCLEOTIDE SEQUENCE [LARGE SCALE GENOMIC DNA]</scope>
    <source>
        <strain evidence="2 3">Ben 74</strain>
    </source>
</reference>
<proteinExistence type="predicted"/>
<dbReference type="Gene3D" id="3.60.10.10">
    <property type="entry name" value="Endonuclease/exonuclease/phosphatase"/>
    <property type="match status" value="1"/>
</dbReference>
<organism evidence="2 3">
    <name type="scientific">Nostocoides jenkinsii Ben 74</name>
    <dbReference type="NCBI Taxonomy" id="1193518"/>
    <lineage>
        <taxon>Bacteria</taxon>
        <taxon>Bacillati</taxon>
        <taxon>Actinomycetota</taxon>
        <taxon>Actinomycetes</taxon>
        <taxon>Micrococcales</taxon>
        <taxon>Intrasporangiaceae</taxon>
        <taxon>Nostocoides</taxon>
    </lineage>
</organism>
<dbReference type="STRING" id="1193518.BN13_740017"/>
<keyword evidence="3" id="KW-1185">Reference proteome</keyword>
<comment type="caution">
    <text evidence="2">The sequence shown here is derived from an EMBL/GenBank/DDBJ whole genome shotgun (WGS) entry which is preliminary data.</text>
</comment>
<evidence type="ECO:0000259" key="1">
    <source>
        <dbReference type="Pfam" id="PF03372"/>
    </source>
</evidence>
<dbReference type="InterPro" id="IPR005135">
    <property type="entry name" value="Endo/exonuclease/phosphatase"/>
</dbReference>
<dbReference type="InterPro" id="IPR036691">
    <property type="entry name" value="Endo/exonu/phosph_ase_sf"/>
</dbReference>
<evidence type="ECO:0000313" key="2">
    <source>
        <dbReference type="EMBL" id="CCI54495.1"/>
    </source>
</evidence>
<gene>
    <name evidence="2" type="ORF">BN13_740017</name>
</gene>
<protein>
    <recommendedName>
        <fullName evidence="1">Endonuclease/exonuclease/phosphatase domain-containing protein</fullName>
    </recommendedName>
</protein>
<dbReference type="GO" id="GO:0003824">
    <property type="term" value="F:catalytic activity"/>
    <property type="evidence" value="ECO:0007669"/>
    <property type="project" value="InterPro"/>
</dbReference>
<sequence length="275" mass="29404">MTDSAFSVLTLNISRPPKDRAAALLEYLWHREDDILVLTETGRGEGSALIESVCRAAGHDVHSSLRGVADRGLIERGSTERGALGVLVVARNGFTLVPDDIPALPLLPERLMACRLTPSSGPRVRLLAAYGAASDPVRYANAAQRQRKRDWLNGFVATLQDLPPTPTLIAGDLNIVAPGHRDRLPYVLSEERAAYDTLTTDLGLTDVYAAAHHGTDLAGDPTWVDHSGVGCRYDYLLTGGGVTGSGVVIDQTPRTSRLTDHAALSASFTAYDPGL</sequence>